<dbReference type="InterPro" id="IPR051600">
    <property type="entry name" value="Beta-PGM-like"/>
</dbReference>
<accession>A0ABY7SDI3</accession>
<keyword evidence="3" id="KW-0479">Metal-binding</keyword>
<reference evidence="5 6" key="1">
    <citation type="submission" date="2021-01" db="EMBL/GenBank/DDBJ databases">
        <title>Biogeographic distribution of Paracoccus.</title>
        <authorList>
            <person name="Hollensteiner J."/>
            <person name="Leineberger J."/>
            <person name="Brinkhoff T."/>
            <person name="Daniel R."/>
        </authorList>
    </citation>
    <scope>NUCLEOTIDE SEQUENCE [LARGE SCALE GENOMIC DNA]</scope>
    <source>
        <strain evidence="5 6">DSM 18447</strain>
    </source>
</reference>
<proteinExistence type="inferred from homology"/>
<dbReference type="EMBL" id="CP067140">
    <property type="protein sequence ID" value="WCR04628.1"/>
    <property type="molecule type" value="Genomic_DNA"/>
</dbReference>
<dbReference type="SUPFAM" id="SSF56784">
    <property type="entry name" value="HAD-like"/>
    <property type="match status" value="1"/>
</dbReference>
<dbReference type="PANTHER" id="PTHR46193:SF10">
    <property type="entry name" value="6-PHOSPHOGLUCONATE PHOSPHATASE"/>
    <property type="match status" value="1"/>
</dbReference>
<comment type="cofactor">
    <cofactor evidence="1">
        <name>Mg(2+)</name>
        <dbReference type="ChEBI" id="CHEBI:18420"/>
    </cofactor>
</comment>
<dbReference type="Gene3D" id="1.10.150.240">
    <property type="entry name" value="Putative phosphatase, domain 2"/>
    <property type="match status" value="1"/>
</dbReference>
<dbReference type="PANTHER" id="PTHR46193">
    <property type="entry name" value="6-PHOSPHOGLUCONATE PHOSPHATASE"/>
    <property type="match status" value="1"/>
</dbReference>
<gene>
    <name evidence="5" type="ORF">JHX88_07900</name>
</gene>
<dbReference type="InterPro" id="IPR023198">
    <property type="entry name" value="PGP-like_dom2"/>
</dbReference>
<evidence type="ECO:0000313" key="5">
    <source>
        <dbReference type="EMBL" id="WCR04628.1"/>
    </source>
</evidence>
<keyword evidence="4" id="KW-0460">Magnesium</keyword>
<dbReference type="Pfam" id="PF00702">
    <property type="entry name" value="Hydrolase"/>
    <property type="match status" value="1"/>
</dbReference>
<evidence type="ECO:0000256" key="2">
    <source>
        <dbReference type="ARBA" id="ARBA00006171"/>
    </source>
</evidence>
<dbReference type="InterPro" id="IPR023214">
    <property type="entry name" value="HAD_sf"/>
</dbReference>
<keyword evidence="6" id="KW-1185">Reference proteome</keyword>
<organism evidence="5 6">
    <name type="scientific">Paracoccus saliphilus</name>
    <dbReference type="NCBI Taxonomy" id="405559"/>
    <lineage>
        <taxon>Bacteria</taxon>
        <taxon>Pseudomonadati</taxon>
        <taxon>Pseudomonadota</taxon>
        <taxon>Alphaproteobacteria</taxon>
        <taxon>Rhodobacterales</taxon>
        <taxon>Paracoccaceae</taxon>
        <taxon>Paracoccus</taxon>
    </lineage>
</organism>
<dbReference type="CDD" id="cd07526">
    <property type="entry name" value="HAD_BPGM_like"/>
    <property type="match status" value="1"/>
</dbReference>
<dbReference type="NCBIfam" id="TIGR01509">
    <property type="entry name" value="HAD-SF-IA-v3"/>
    <property type="match status" value="1"/>
</dbReference>
<dbReference type="SFLD" id="SFLDG01129">
    <property type="entry name" value="C1.5:_HAD__Beta-PGM__Phosphata"/>
    <property type="match status" value="1"/>
</dbReference>
<dbReference type="Gene3D" id="3.40.50.1000">
    <property type="entry name" value="HAD superfamily/HAD-like"/>
    <property type="match status" value="1"/>
</dbReference>
<dbReference type="InterPro" id="IPR006439">
    <property type="entry name" value="HAD-SF_hydro_IA"/>
</dbReference>
<comment type="similarity">
    <text evidence="2">Belongs to the HAD-like hydrolase superfamily. CbbY/CbbZ/Gph/YieH family.</text>
</comment>
<evidence type="ECO:0000256" key="3">
    <source>
        <dbReference type="ARBA" id="ARBA00022723"/>
    </source>
</evidence>
<evidence type="ECO:0000256" key="1">
    <source>
        <dbReference type="ARBA" id="ARBA00001946"/>
    </source>
</evidence>
<protein>
    <submittedName>
        <fullName evidence="5">HAD family phosphatase</fullName>
    </submittedName>
</protein>
<dbReference type="InterPro" id="IPR036412">
    <property type="entry name" value="HAD-like_sf"/>
</dbReference>
<sequence>MQGNGMRIGLVIFDCDGVIADSEVLSASVMIAQLAELGLSIGPDDVRRDFLGRSFPTVAKVIRERFNRALPEDFEAEYRRRLLLRFEDELAPTPGLPAMLAQLRKPCCVATSSSRPRVERTLQLIGLSEFFGPHVFTSSQVAHGKPAPDLFLFAANRMGVDPAATLVIEDSLPGIEAARAAGMRVLAYRGASHLRGHPLATPADVHSFDNWEDFPHLLEEIETFGEIR</sequence>
<evidence type="ECO:0000313" key="6">
    <source>
        <dbReference type="Proteomes" id="UP001215549"/>
    </source>
</evidence>
<evidence type="ECO:0000256" key="4">
    <source>
        <dbReference type="ARBA" id="ARBA00022842"/>
    </source>
</evidence>
<dbReference type="Proteomes" id="UP001215549">
    <property type="component" value="Chromosome"/>
</dbReference>
<dbReference type="SFLD" id="SFLDS00003">
    <property type="entry name" value="Haloacid_Dehalogenase"/>
    <property type="match status" value="1"/>
</dbReference>
<name>A0ABY7SDI3_9RHOB</name>